<accession>A0A915IPF0</accession>
<dbReference type="Proteomes" id="UP000887565">
    <property type="component" value="Unplaced"/>
</dbReference>
<feature type="chain" id="PRO_5037847899" evidence="1">
    <location>
        <begin position="21"/>
        <end position="97"/>
    </location>
</feature>
<organism evidence="2 3">
    <name type="scientific">Romanomermis culicivorax</name>
    <name type="common">Nematode worm</name>
    <dbReference type="NCBI Taxonomy" id="13658"/>
    <lineage>
        <taxon>Eukaryota</taxon>
        <taxon>Metazoa</taxon>
        <taxon>Ecdysozoa</taxon>
        <taxon>Nematoda</taxon>
        <taxon>Enoplea</taxon>
        <taxon>Dorylaimia</taxon>
        <taxon>Mermithida</taxon>
        <taxon>Mermithoidea</taxon>
        <taxon>Mermithidae</taxon>
        <taxon>Romanomermis</taxon>
    </lineage>
</organism>
<keyword evidence="1" id="KW-0732">Signal</keyword>
<dbReference type="AlphaFoldDB" id="A0A915IPF0"/>
<name>A0A915IPF0_ROMCU</name>
<protein>
    <submittedName>
        <fullName evidence="3">Uncharacterized protein</fullName>
    </submittedName>
</protein>
<sequence length="97" mass="10818">MKVSLICVLLLSTFVFYNESTPAAGPGQTGRSTVEDEACRLTAKDTVRMSGGSIQKVCTDYIRCCERKCSPKRAEGKCVYHSETKFSPETYCRCKNF</sequence>
<proteinExistence type="predicted"/>
<feature type="signal peptide" evidence="1">
    <location>
        <begin position="1"/>
        <end position="20"/>
    </location>
</feature>
<keyword evidence="2" id="KW-1185">Reference proteome</keyword>
<evidence type="ECO:0000313" key="3">
    <source>
        <dbReference type="WBParaSite" id="nRc.2.0.1.t15318-RA"/>
    </source>
</evidence>
<evidence type="ECO:0000256" key="1">
    <source>
        <dbReference type="SAM" id="SignalP"/>
    </source>
</evidence>
<evidence type="ECO:0000313" key="2">
    <source>
        <dbReference type="Proteomes" id="UP000887565"/>
    </source>
</evidence>
<dbReference type="WBParaSite" id="nRc.2.0.1.t15318-RA">
    <property type="protein sequence ID" value="nRc.2.0.1.t15318-RA"/>
    <property type="gene ID" value="nRc.2.0.1.g15318"/>
</dbReference>
<reference evidence="3" key="1">
    <citation type="submission" date="2022-11" db="UniProtKB">
        <authorList>
            <consortium name="WormBaseParasite"/>
        </authorList>
    </citation>
    <scope>IDENTIFICATION</scope>
</reference>